<dbReference type="EMBL" id="LTBA01000038">
    <property type="protein sequence ID" value="KYH32433.1"/>
    <property type="molecule type" value="Genomic_DNA"/>
</dbReference>
<name>A0A151AY06_9CLOT</name>
<dbReference type="CDD" id="cd06223">
    <property type="entry name" value="PRTases_typeI"/>
    <property type="match status" value="1"/>
</dbReference>
<organism evidence="2 3">
    <name type="scientific">Clostridium tepidiprofundi DSM 19306</name>
    <dbReference type="NCBI Taxonomy" id="1121338"/>
    <lineage>
        <taxon>Bacteria</taxon>
        <taxon>Bacillati</taxon>
        <taxon>Bacillota</taxon>
        <taxon>Clostridia</taxon>
        <taxon>Eubacteriales</taxon>
        <taxon>Clostridiaceae</taxon>
        <taxon>Clostridium</taxon>
    </lineage>
</organism>
<dbReference type="Proteomes" id="UP000075531">
    <property type="component" value="Unassembled WGS sequence"/>
</dbReference>
<dbReference type="Gene3D" id="3.40.50.2020">
    <property type="match status" value="1"/>
</dbReference>
<dbReference type="GO" id="GO:0016301">
    <property type="term" value="F:kinase activity"/>
    <property type="evidence" value="ECO:0007669"/>
    <property type="project" value="UniProtKB-KW"/>
</dbReference>
<dbReference type="InterPro" id="IPR000836">
    <property type="entry name" value="PRTase_dom"/>
</dbReference>
<evidence type="ECO:0000256" key="1">
    <source>
        <dbReference type="ARBA" id="ARBA00008007"/>
    </source>
</evidence>
<dbReference type="PANTHER" id="PTHR47505:SF1">
    <property type="entry name" value="DNA UTILIZATION PROTEIN YHGH"/>
    <property type="match status" value="1"/>
</dbReference>
<protein>
    <submittedName>
        <fullName evidence="2">Ribose-phosphate pyrophosphokinase</fullName>
    </submittedName>
</protein>
<comment type="similarity">
    <text evidence="1">Belongs to the ComF/GntX family.</text>
</comment>
<accession>A0A151AY06</accession>
<dbReference type="InterPro" id="IPR029057">
    <property type="entry name" value="PRTase-like"/>
</dbReference>
<keyword evidence="3" id="KW-1185">Reference proteome</keyword>
<reference evidence="2 3" key="1">
    <citation type="submission" date="2016-02" db="EMBL/GenBank/DDBJ databases">
        <title>Genome sequence of Clostridium tepidiprofundi DSM 19306.</title>
        <authorList>
            <person name="Poehlein A."/>
            <person name="Daniel R."/>
        </authorList>
    </citation>
    <scope>NUCLEOTIDE SEQUENCE [LARGE SCALE GENOMIC DNA]</scope>
    <source>
        <strain evidence="2 3">DSM 19306</strain>
    </source>
</reference>
<dbReference type="PATRIC" id="fig|1121338.3.peg.2327"/>
<dbReference type="InterPro" id="IPR051910">
    <property type="entry name" value="ComF/GntX_DNA_util-trans"/>
</dbReference>
<proteinExistence type="inferred from homology"/>
<keyword evidence="2" id="KW-0808">Transferase</keyword>
<keyword evidence="2" id="KW-0418">Kinase</keyword>
<gene>
    <name evidence="2" type="primary">prs_3</name>
    <name evidence="2" type="ORF">CLTEP_22550</name>
</gene>
<evidence type="ECO:0000313" key="3">
    <source>
        <dbReference type="Proteomes" id="UP000075531"/>
    </source>
</evidence>
<dbReference type="AlphaFoldDB" id="A0A151AY06"/>
<dbReference type="SUPFAM" id="SSF53271">
    <property type="entry name" value="PRTase-like"/>
    <property type="match status" value="1"/>
</dbReference>
<comment type="caution">
    <text evidence="2">The sequence shown here is derived from an EMBL/GenBank/DDBJ whole genome shotgun (WGS) entry which is preliminary data.</text>
</comment>
<dbReference type="PANTHER" id="PTHR47505">
    <property type="entry name" value="DNA UTILIZATION PROTEIN YHGH"/>
    <property type="match status" value="1"/>
</dbReference>
<evidence type="ECO:0000313" key="2">
    <source>
        <dbReference type="EMBL" id="KYH32433.1"/>
    </source>
</evidence>
<sequence>MLFSFEYLKGKLDIMDMLKKVITNLIYVLDCTLNLVYSDGDKCCICDNYCEDTSFLCNSCYSKIRFCTEKYYIKEKIREIECYSMAYYSSVIKEMIVNLKYKSDFKSGKALAEMMQGIIYEKNIKFDYITFVPMTKKYLKIRGYNQSEFLAQYISRHTDVKMLELLKKNKDSKDQIGLDSDERWYNIRGCFEFIGNKNDIKEKNILLIDDVITTGATAFYCAEKLINNNANNVIVLTAAKSKI</sequence>
<dbReference type="STRING" id="1121338.CLTEP_22550"/>